<feature type="transmembrane region" description="Helical" evidence="7">
    <location>
        <begin position="293"/>
        <end position="311"/>
    </location>
</feature>
<feature type="transmembrane region" description="Helical" evidence="7">
    <location>
        <begin position="317"/>
        <end position="336"/>
    </location>
</feature>
<dbReference type="InterPro" id="IPR036259">
    <property type="entry name" value="MFS_trans_sf"/>
</dbReference>
<name>A0ABW5E2S9_9BACT</name>
<sequence length="424" mass="46576">METKSTNSLRNIWIGVVFFLIFIPPGLWTPALPNILESYDALWVIPYAAAVGPVVAIFSALLFASMADRKYEAQKLLGCLTIFGSGFLWLQFSVLSWGWNPWWYVFFQGCNALISAPMIPMLTTIALANTDNPQKKFPLYHLWGTIGWLTAGVLVSWLALDASANAGKIGAFVRLGLGGLCFLLPVTKPKGQKAKTWQDALGLRAFQLFANKSLRVYYISALVFAIPIAAHYMYAPKLLKQLAELEVNAVAMQSFIATWLPGPSAQMALGQMMEIGAMLLLSWMGARARVKPFVIISMSLAVIRYGLYAYAGHTGLIYIMWVGVALHGPIFAFFSVTGKVFVNRRVSEDMRGQAQALLALMGGSVGQTTGALSCGLLFTWSEAGKTWVGWTLFWSILSSVVLLCLAYFVLGYKQKDETKNAQSA</sequence>
<protein>
    <submittedName>
        <fullName evidence="8">MFS transporter</fullName>
    </submittedName>
</protein>
<accession>A0ABW5E2S9</accession>
<keyword evidence="9" id="KW-1185">Reference proteome</keyword>
<dbReference type="Pfam" id="PF03825">
    <property type="entry name" value="Nuc_H_symport"/>
    <property type="match status" value="1"/>
</dbReference>
<dbReference type="Proteomes" id="UP001597297">
    <property type="component" value="Unassembled WGS sequence"/>
</dbReference>
<reference evidence="9" key="1">
    <citation type="journal article" date="2019" name="Int. J. Syst. Evol. Microbiol.">
        <title>The Global Catalogue of Microorganisms (GCM) 10K type strain sequencing project: providing services to taxonomists for standard genome sequencing and annotation.</title>
        <authorList>
            <consortium name="The Broad Institute Genomics Platform"/>
            <consortium name="The Broad Institute Genome Sequencing Center for Infectious Disease"/>
            <person name="Wu L."/>
            <person name="Ma J."/>
        </authorList>
    </citation>
    <scope>NUCLEOTIDE SEQUENCE [LARGE SCALE GENOMIC DNA]</scope>
    <source>
        <strain evidence="9">JCM 16545</strain>
    </source>
</reference>
<feature type="transmembrane region" description="Helical" evidence="7">
    <location>
        <begin position="357"/>
        <end position="381"/>
    </location>
</feature>
<evidence type="ECO:0000256" key="7">
    <source>
        <dbReference type="SAM" id="Phobius"/>
    </source>
</evidence>
<proteinExistence type="predicted"/>
<feature type="transmembrane region" description="Helical" evidence="7">
    <location>
        <begin position="43"/>
        <end position="64"/>
    </location>
</feature>
<dbReference type="PANTHER" id="PTHR23522:SF4">
    <property type="entry name" value="NUCLEOSIDE PERMEASE NUPG-RELATED"/>
    <property type="match status" value="1"/>
</dbReference>
<feature type="transmembrane region" description="Helical" evidence="7">
    <location>
        <begin position="268"/>
        <end position="286"/>
    </location>
</feature>
<feature type="transmembrane region" description="Helical" evidence="7">
    <location>
        <begin position="12"/>
        <end position="31"/>
    </location>
</feature>
<evidence type="ECO:0000256" key="1">
    <source>
        <dbReference type="ARBA" id="ARBA00004651"/>
    </source>
</evidence>
<evidence type="ECO:0000256" key="5">
    <source>
        <dbReference type="ARBA" id="ARBA00022989"/>
    </source>
</evidence>
<feature type="transmembrane region" description="Helical" evidence="7">
    <location>
        <begin position="105"/>
        <end position="128"/>
    </location>
</feature>
<dbReference type="PANTHER" id="PTHR23522">
    <property type="entry name" value="BLL5896 PROTEIN"/>
    <property type="match status" value="1"/>
</dbReference>
<keyword evidence="2" id="KW-0813">Transport</keyword>
<keyword evidence="4 7" id="KW-0812">Transmembrane</keyword>
<dbReference type="RefSeq" id="WP_377092858.1">
    <property type="nucleotide sequence ID" value="NZ_JBHSJM010000001.1"/>
</dbReference>
<feature type="transmembrane region" description="Helical" evidence="7">
    <location>
        <begin position="166"/>
        <end position="186"/>
    </location>
</feature>
<dbReference type="InterPro" id="IPR004740">
    <property type="entry name" value="Nuc_H_symport"/>
</dbReference>
<dbReference type="SUPFAM" id="SSF103473">
    <property type="entry name" value="MFS general substrate transporter"/>
    <property type="match status" value="1"/>
</dbReference>
<feature type="transmembrane region" description="Helical" evidence="7">
    <location>
        <begin position="216"/>
        <end position="235"/>
    </location>
</feature>
<evidence type="ECO:0000256" key="2">
    <source>
        <dbReference type="ARBA" id="ARBA00022448"/>
    </source>
</evidence>
<evidence type="ECO:0000313" key="8">
    <source>
        <dbReference type="EMBL" id="MFD2276932.1"/>
    </source>
</evidence>
<evidence type="ECO:0000313" key="9">
    <source>
        <dbReference type="Proteomes" id="UP001597297"/>
    </source>
</evidence>
<dbReference type="EMBL" id="JBHUJC010000034">
    <property type="protein sequence ID" value="MFD2276932.1"/>
    <property type="molecule type" value="Genomic_DNA"/>
</dbReference>
<evidence type="ECO:0000256" key="4">
    <source>
        <dbReference type="ARBA" id="ARBA00022692"/>
    </source>
</evidence>
<feature type="transmembrane region" description="Helical" evidence="7">
    <location>
        <begin position="140"/>
        <end position="160"/>
    </location>
</feature>
<feature type="transmembrane region" description="Helical" evidence="7">
    <location>
        <begin position="387"/>
        <end position="410"/>
    </location>
</feature>
<comment type="caution">
    <text evidence="8">The sequence shown here is derived from an EMBL/GenBank/DDBJ whole genome shotgun (WGS) entry which is preliminary data.</text>
</comment>
<comment type="subcellular location">
    <subcellularLocation>
        <location evidence="1">Cell membrane</location>
        <topology evidence="1">Multi-pass membrane protein</topology>
    </subcellularLocation>
</comment>
<evidence type="ECO:0000256" key="3">
    <source>
        <dbReference type="ARBA" id="ARBA00022475"/>
    </source>
</evidence>
<dbReference type="Gene3D" id="1.20.1250.20">
    <property type="entry name" value="MFS general substrate transporter like domains"/>
    <property type="match status" value="2"/>
</dbReference>
<keyword evidence="5 7" id="KW-1133">Transmembrane helix</keyword>
<feature type="transmembrane region" description="Helical" evidence="7">
    <location>
        <begin position="76"/>
        <end position="99"/>
    </location>
</feature>
<organism evidence="8 9">
    <name type="scientific">Rubritalea spongiae</name>
    <dbReference type="NCBI Taxonomy" id="430797"/>
    <lineage>
        <taxon>Bacteria</taxon>
        <taxon>Pseudomonadati</taxon>
        <taxon>Verrucomicrobiota</taxon>
        <taxon>Verrucomicrobiia</taxon>
        <taxon>Verrucomicrobiales</taxon>
        <taxon>Rubritaleaceae</taxon>
        <taxon>Rubritalea</taxon>
    </lineage>
</organism>
<keyword evidence="6 7" id="KW-0472">Membrane</keyword>
<evidence type="ECO:0000256" key="6">
    <source>
        <dbReference type="ARBA" id="ARBA00023136"/>
    </source>
</evidence>
<keyword evidence="3" id="KW-1003">Cell membrane</keyword>
<gene>
    <name evidence="8" type="ORF">ACFSQZ_10660</name>
</gene>